<dbReference type="NCBIfam" id="NF005559">
    <property type="entry name" value="PRK07231.1"/>
    <property type="match status" value="1"/>
</dbReference>
<evidence type="ECO:0000256" key="2">
    <source>
        <dbReference type="ARBA" id="ARBA00022857"/>
    </source>
</evidence>
<reference evidence="4" key="1">
    <citation type="submission" date="2022-10" db="EMBL/GenBank/DDBJ databases">
        <title>Culturing micro-colonial fungi from biological soil crusts in the Mojave desert and describing Neophaeococcomyces mojavensis, and introducing the new genera and species Taxawa tesnikishii.</title>
        <authorList>
            <person name="Kurbessoian T."/>
            <person name="Stajich J.E."/>
        </authorList>
    </citation>
    <scope>NUCLEOTIDE SEQUENCE</scope>
    <source>
        <strain evidence="4">TK_35</strain>
    </source>
</reference>
<dbReference type="InterPro" id="IPR036291">
    <property type="entry name" value="NAD(P)-bd_dom_sf"/>
</dbReference>
<gene>
    <name evidence="4" type="ORF">H2204_008804</name>
</gene>
<sequence>MAQEPKAQRLVGKIALVTGAGSGFGAAIATLFAAHGADVIAADINDQNGEAVASKYLNIHYLNLDVTSEAAWKNALEFVLSKFGSIDILVNNAGASYRNKPTLTVTTSDFQKCIAVNLESVYHSVNIFVSKMVEQGKGGSVINVASIGSTRPRPGLVWYNASKAAVANATRGLAAEFGANQIRFNGLCPLLSGTGLFSTFVGVEDTPENRNKFIGNVPLGRLADPYDVAHAALYLASDESAFITGVNLDVDGGRGV</sequence>
<dbReference type="Proteomes" id="UP001172681">
    <property type="component" value="Unassembled WGS sequence"/>
</dbReference>
<keyword evidence="3" id="KW-0560">Oxidoreductase</keyword>
<dbReference type="PRINTS" id="PR00081">
    <property type="entry name" value="GDHRDH"/>
</dbReference>
<dbReference type="PANTHER" id="PTHR43639:SF1">
    <property type="entry name" value="SHORT-CHAIN DEHYDROGENASE_REDUCTASE FAMILY PROTEIN"/>
    <property type="match status" value="1"/>
</dbReference>
<dbReference type="FunFam" id="3.40.50.720:FF:000084">
    <property type="entry name" value="Short-chain dehydrogenase reductase"/>
    <property type="match status" value="1"/>
</dbReference>
<accession>A0AA38XZ81</accession>
<evidence type="ECO:0000313" key="4">
    <source>
        <dbReference type="EMBL" id="KAJ9630000.1"/>
    </source>
</evidence>
<dbReference type="AlphaFoldDB" id="A0AA38XZ81"/>
<organism evidence="4 5">
    <name type="scientific">Knufia peltigerae</name>
    <dbReference type="NCBI Taxonomy" id="1002370"/>
    <lineage>
        <taxon>Eukaryota</taxon>
        <taxon>Fungi</taxon>
        <taxon>Dikarya</taxon>
        <taxon>Ascomycota</taxon>
        <taxon>Pezizomycotina</taxon>
        <taxon>Eurotiomycetes</taxon>
        <taxon>Chaetothyriomycetidae</taxon>
        <taxon>Chaetothyriales</taxon>
        <taxon>Trichomeriaceae</taxon>
        <taxon>Knufia</taxon>
    </lineage>
</organism>
<evidence type="ECO:0000256" key="1">
    <source>
        <dbReference type="ARBA" id="ARBA00006484"/>
    </source>
</evidence>
<evidence type="ECO:0000256" key="3">
    <source>
        <dbReference type="ARBA" id="ARBA00023002"/>
    </source>
</evidence>
<dbReference type="GO" id="GO:0016491">
    <property type="term" value="F:oxidoreductase activity"/>
    <property type="evidence" value="ECO:0007669"/>
    <property type="project" value="UniProtKB-KW"/>
</dbReference>
<name>A0AA38XZ81_9EURO</name>
<dbReference type="Pfam" id="PF13561">
    <property type="entry name" value="adh_short_C2"/>
    <property type="match status" value="1"/>
</dbReference>
<dbReference type="EMBL" id="JAPDRN010000066">
    <property type="protein sequence ID" value="KAJ9630000.1"/>
    <property type="molecule type" value="Genomic_DNA"/>
</dbReference>
<dbReference type="SUPFAM" id="SSF51735">
    <property type="entry name" value="NAD(P)-binding Rossmann-fold domains"/>
    <property type="match status" value="1"/>
</dbReference>
<comment type="similarity">
    <text evidence="1">Belongs to the short-chain dehydrogenases/reductases (SDR) family.</text>
</comment>
<comment type="caution">
    <text evidence="4">The sequence shown here is derived from an EMBL/GenBank/DDBJ whole genome shotgun (WGS) entry which is preliminary data.</text>
</comment>
<keyword evidence="5" id="KW-1185">Reference proteome</keyword>
<protein>
    <submittedName>
        <fullName evidence="4">Uncharacterized protein</fullName>
    </submittedName>
</protein>
<keyword evidence="2" id="KW-0521">NADP</keyword>
<proteinExistence type="inferred from homology"/>
<dbReference type="PRINTS" id="PR00080">
    <property type="entry name" value="SDRFAMILY"/>
</dbReference>
<dbReference type="PANTHER" id="PTHR43639">
    <property type="entry name" value="OXIDOREDUCTASE, SHORT-CHAIN DEHYDROGENASE/REDUCTASE FAMILY (AFU_ORTHOLOGUE AFUA_5G02870)"/>
    <property type="match status" value="1"/>
</dbReference>
<dbReference type="InterPro" id="IPR002347">
    <property type="entry name" value="SDR_fam"/>
</dbReference>
<evidence type="ECO:0000313" key="5">
    <source>
        <dbReference type="Proteomes" id="UP001172681"/>
    </source>
</evidence>
<dbReference type="Gene3D" id="3.40.50.720">
    <property type="entry name" value="NAD(P)-binding Rossmann-like Domain"/>
    <property type="match status" value="1"/>
</dbReference>